<organism evidence="2 3">
    <name type="scientific">Pseudomarimonas salicorniae</name>
    <dbReference type="NCBI Taxonomy" id="2933270"/>
    <lineage>
        <taxon>Bacteria</taxon>
        <taxon>Pseudomonadati</taxon>
        <taxon>Pseudomonadota</taxon>
        <taxon>Gammaproteobacteria</taxon>
        <taxon>Lysobacterales</taxon>
        <taxon>Lysobacteraceae</taxon>
        <taxon>Pseudomarimonas</taxon>
    </lineage>
</organism>
<dbReference type="Proteomes" id="UP001431449">
    <property type="component" value="Unassembled WGS sequence"/>
</dbReference>
<accession>A0ABT0GEI4</accession>
<reference evidence="2" key="1">
    <citation type="submission" date="2022-04" db="EMBL/GenBank/DDBJ databases">
        <title>Lysobacter sp. CAU 1642 isolated from sea sand.</title>
        <authorList>
            <person name="Kim W."/>
        </authorList>
    </citation>
    <scope>NUCLEOTIDE SEQUENCE</scope>
    <source>
        <strain evidence="2">CAU 1642</strain>
    </source>
</reference>
<name>A0ABT0GEI4_9GAMM</name>
<proteinExistence type="predicted"/>
<dbReference type="EMBL" id="JALNMH010000002">
    <property type="protein sequence ID" value="MCK7592843.1"/>
    <property type="molecule type" value="Genomic_DNA"/>
</dbReference>
<evidence type="ECO:0000313" key="3">
    <source>
        <dbReference type="Proteomes" id="UP001431449"/>
    </source>
</evidence>
<sequence length="223" mass="24305">MSLLAMSLRRDSLRRAGMHIGIAAAMLVVGAAALLVARADIGDEQRSRSEAEAQLAALQGESAGLEESLAMLEGNVERYRSLERGGFIGGGDRIAWTEALLRVQQRLGLPETSFELAPQQMLEPPMTDPSLPPVDGQTAAASGPLAHDLRIQIQRVHEGEVLALLAQLKAEQVGFFRVQRCKMERDPRGIGLALDCTLRWVTYLPPPAPEPEFLEEDYEEAAP</sequence>
<protein>
    <recommendedName>
        <fullName evidence="4">Tfp pilus assembly protein PilN</fullName>
    </recommendedName>
</protein>
<dbReference type="RefSeq" id="WP_248205345.1">
    <property type="nucleotide sequence ID" value="NZ_JALNMH010000002.1"/>
</dbReference>
<keyword evidence="3" id="KW-1185">Reference proteome</keyword>
<evidence type="ECO:0008006" key="4">
    <source>
        <dbReference type="Google" id="ProtNLM"/>
    </source>
</evidence>
<keyword evidence="1" id="KW-0175">Coiled coil</keyword>
<evidence type="ECO:0000256" key="1">
    <source>
        <dbReference type="SAM" id="Coils"/>
    </source>
</evidence>
<gene>
    <name evidence="2" type="ORF">M0G41_04075</name>
</gene>
<comment type="caution">
    <text evidence="2">The sequence shown here is derived from an EMBL/GenBank/DDBJ whole genome shotgun (WGS) entry which is preliminary data.</text>
</comment>
<feature type="coiled-coil region" evidence="1">
    <location>
        <begin position="41"/>
        <end position="75"/>
    </location>
</feature>
<evidence type="ECO:0000313" key="2">
    <source>
        <dbReference type="EMBL" id="MCK7592843.1"/>
    </source>
</evidence>